<keyword evidence="2" id="KW-1185">Reference proteome</keyword>
<gene>
    <name evidence="1" type="ORF">EDD79_105123</name>
</gene>
<dbReference type="RefSeq" id="WP_279229912.1">
    <property type="nucleotide sequence ID" value="NZ_SLYC01000051.1"/>
</dbReference>
<sequence length="42" mass="5068">MLRGKMNTVNTQKLRDIKKALKKDYITFEWQTLRGNVKSHIY</sequence>
<accession>A0A4R2T0S3</accession>
<protein>
    <submittedName>
        <fullName evidence="1">Uncharacterized protein</fullName>
    </submittedName>
</protein>
<comment type="caution">
    <text evidence="1">The sequence shown here is derived from an EMBL/GenBank/DDBJ whole genome shotgun (WGS) entry which is preliminary data.</text>
</comment>
<name>A0A4R2T0S3_9FIRM</name>
<dbReference type="AlphaFoldDB" id="A0A4R2T0S3"/>
<evidence type="ECO:0000313" key="1">
    <source>
        <dbReference type="EMBL" id="TCP96467.1"/>
    </source>
</evidence>
<dbReference type="Proteomes" id="UP000295504">
    <property type="component" value="Unassembled WGS sequence"/>
</dbReference>
<dbReference type="EMBL" id="SLYC01000051">
    <property type="protein sequence ID" value="TCP96467.1"/>
    <property type="molecule type" value="Genomic_DNA"/>
</dbReference>
<proteinExistence type="predicted"/>
<evidence type="ECO:0000313" key="2">
    <source>
        <dbReference type="Proteomes" id="UP000295504"/>
    </source>
</evidence>
<reference evidence="1 2" key="1">
    <citation type="submission" date="2019-03" db="EMBL/GenBank/DDBJ databases">
        <title>Genomic Encyclopedia of Type Strains, Phase IV (KMG-IV): sequencing the most valuable type-strain genomes for metagenomic binning, comparative biology and taxonomic classification.</title>
        <authorList>
            <person name="Goeker M."/>
        </authorList>
    </citation>
    <scope>NUCLEOTIDE SEQUENCE [LARGE SCALE GENOMIC DNA]</scope>
    <source>
        <strain evidence="1 2">DSM 100013</strain>
    </source>
</reference>
<organism evidence="1 2">
    <name type="scientific">Serpentinicella alkaliphila</name>
    <dbReference type="NCBI Taxonomy" id="1734049"/>
    <lineage>
        <taxon>Bacteria</taxon>
        <taxon>Bacillati</taxon>
        <taxon>Bacillota</taxon>
        <taxon>Clostridia</taxon>
        <taxon>Peptostreptococcales</taxon>
        <taxon>Natronincolaceae</taxon>
        <taxon>Serpentinicella</taxon>
    </lineage>
</organism>